<keyword evidence="8" id="KW-0479">Metal-binding</keyword>
<evidence type="ECO:0000256" key="11">
    <source>
        <dbReference type="ARBA" id="ARBA00023136"/>
    </source>
</evidence>
<sequence length="154" mass="16715">MSLDGREALYDGSNSDGHFLRRPMSPHLDVYRFRLSMALSILNRISGVASAVGFGLAVTWLGSLAAGSKEYGRAQRVVNNPLGKLALAGWGVATVYHFVAGIRHLIWDDGHRFEKHQINEDGRITVAVTGGLSGVLLGAVFVLSRCRRKARVQG</sequence>
<evidence type="ECO:0000256" key="9">
    <source>
        <dbReference type="ARBA" id="ARBA00022989"/>
    </source>
</evidence>
<dbReference type="CDD" id="cd03499">
    <property type="entry name" value="SQR_TypeC_SdhC"/>
    <property type="match status" value="1"/>
</dbReference>
<dbReference type="RefSeq" id="WP_289840606.1">
    <property type="nucleotide sequence ID" value="NZ_CATKSH010000006.1"/>
</dbReference>
<feature type="transmembrane region" description="Helical" evidence="13">
    <location>
        <begin position="85"/>
        <end position="106"/>
    </location>
</feature>
<keyword evidence="6" id="KW-0349">Heme</keyword>
<dbReference type="GO" id="GO:0016020">
    <property type="term" value="C:membrane"/>
    <property type="evidence" value="ECO:0007669"/>
    <property type="project" value="UniProtKB-SubCell"/>
</dbReference>
<evidence type="ECO:0000256" key="10">
    <source>
        <dbReference type="ARBA" id="ARBA00023004"/>
    </source>
</evidence>
<keyword evidence="7 13" id="KW-0812">Transmembrane</keyword>
<evidence type="ECO:0000313" key="15">
    <source>
        <dbReference type="Proteomes" id="UP001176960"/>
    </source>
</evidence>
<dbReference type="InterPro" id="IPR014314">
    <property type="entry name" value="Succ_DH_cytb556"/>
</dbReference>
<comment type="caution">
    <text evidence="14">The sequence shown here is derived from an EMBL/GenBank/DDBJ whole genome shotgun (WGS) entry which is preliminary data.</text>
</comment>
<keyword evidence="11 13" id="KW-0472">Membrane</keyword>
<feature type="transmembrane region" description="Helical" evidence="13">
    <location>
        <begin position="126"/>
        <end position="144"/>
    </location>
</feature>
<comment type="subcellular location">
    <subcellularLocation>
        <location evidence="3">Membrane</location>
        <topology evidence="3">Multi-pass membrane protein</topology>
    </subcellularLocation>
</comment>
<evidence type="ECO:0000256" key="7">
    <source>
        <dbReference type="ARBA" id="ARBA00022692"/>
    </source>
</evidence>
<dbReference type="PANTHER" id="PTHR10978">
    <property type="entry name" value="SUCCINATE DEHYDROGENASE CYTOCHROME B560 SUBUNIT"/>
    <property type="match status" value="1"/>
</dbReference>
<dbReference type="PROSITE" id="PS01001">
    <property type="entry name" value="SDH_CYT_2"/>
    <property type="match status" value="1"/>
</dbReference>
<evidence type="ECO:0000256" key="2">
    <source>
        <dbReference type="ARBA" id="ARBA00004050"/>
    </source>
</evidence>
<dbReference type="Pfam" id="PF01127">
    <property type="entry name" value="Sdh_cyt"/>
    <property type="match status" value="1"/>
</dbReference>
<dbReference type="InterPro" id="IPR034804">
    <property type="entry name" value="SQR/QFR_C/D"/>
</dbReference>
<keyword evidence="15" id="KW-1185">Reference proteome</keyword>
<comment type="similarity">
    <text evidence="4">Belongs to the cytochrome b560 family.</text>
</comment>
<comment type="cofactor">
    <cofactor evidence="1">
        <name>heme</name>
        <dbReference type="ChEBI" id="CHEBI:30413"/>
    </cofactor>
</comment>
<dbReference type="GO" id="GO:0006099">
    <property type="term" value="P:tricarboxylic acid cycle"/>
    <property type="evidence" value="ECO:0007669"/>
    <property type="project" value="InterPro"/>
</dbReference>
<reference evidence="14" key="1">
    <citation type="submission" date="2023-03" db="EMBL/GenBank/DDBJ databases">
        <authorList>
            <person name="Cleenwerck I."/>
        </authorList>
    </citation>
    <scope>NUCLEOTIDE SEQUENCE</scope>
    <source>
        <strain evidence="14">LMG 32879</strain>
    </source>
</reference>
<organism evidence="14 15">
    <name type="scientific">Brytella acorum</name>
    <dbReference type="NCBI Taxonomy" id="2959299"/>
    <lineage>
        <taxon>Bacteria</taxon>
        <taxon>Pseudomonadati</taxon>
        <taxon>Pseudomonadota</taxon>
        <taxon>Alphaproteobacteria</taxon>
        <taxon>Acetobacterales</taxon>
        <taxon>Acetobacteraceae</taxon>
        <taxon>Brytella</taxon>
    </lineage>
</organism>
<dbReference type="AlphaFoldDB" id="A0AA35XXN7"/>
<protein>
    <recommendedName>
        <fullName evidence="5">Succinate dehydrogenase cytochrome b556 subunit</fullName>
    </recommendedName>
</protein>
<evidence type="ECO:0000256" key="5">
    <source>
        <dbReference type="ARBA" id="ARBA00020076"/>
    </source>
</evidence>
<evidence type="ECO:0000256" key="3">
    <source>
        <dbReference type="ARBA" id="ARBA00004141"/>
    </source>
</evidence>
<evidence type="ECO:0000256" key="12">
    <source>
        <dbReference type="ARBA" id="ARBA00025912"/>
    </source>
</evidence>
<comment type="function">
    <text evidence="2">Membrane-anchoring subunit of succinate dehydrogenase (SDH).</text>
</comment>
<proteinExistence type="inferred from homology"/>
<evidence type="ECO:0000256" key="13">
    <source>
        <dbReference type="SAM" id="Phobius"/>
    </source>
</evidence>
<evidence type="ECO:0000256" key="4">
    <source>
        <dbReference type="ARBA" id="ARBA00007244"/>
    </source>
</evidence>
<keyword evidence="9 13" id="KW-1133">Transmembrane helix</keyword>
<dbReference type="InterPro" id="IPR000701">
    <property type="entry name" value="SuccDH_FuR_B_TM-su"/>
</dbReference>
<comment type="subunit">
    <text evidence="12">Part of an enzyme complex containing four subunits: a flavoprotein, an iron-sulfur protein, plus two membrane-anchoring proteins, SdhC and SdhD. The complex can form homotrimers.</text>
</comment>
<dbReference type="SUPFAM" id="SSF81343">
    <property type="entry name" value="Fumarate reductase respiratory complex transmembrane subunits"/>
    <property type="match status" value="1"/>
</dbReference>
<evidence type="ECO:0000256" key="1">
    <source>
        <dbReference type="ARBA" id="ARBA00001971"/>
    </source>
</evidence>
<accession>A0AA35XXN7</accession>
<evidence type="ECO:0000256" key="6">
    <source>
        <dbReference type="ARBA" id="ARBA00022617"/>
    </source>
</evidence>
<dbReference type="NCBIfam" id="TIGR02970">
    <property type="entry name" value="succ_dehyd_cytB"/>
    <property type="match status" value="1"/>
</dbReference>
<dbReference type="GO" id="GO:0046872">
    <property type="term" value="F:metal ion binding"/>
    <property type="evidence" value="ECO:0007669"/>
    <property type="project" value="UniProtKB-KW"/>
</dbReference>
<evidence type="ECO:0000256" key="8">
    <source>
        <dbReference type="ARBA" id="ARBA00022723"/>
    </source>
</evidence>
<keyword evidence="10" id="KW-0408">Iron</keyword>
<dbReference type="InterPro" id="IPR018495">
    <property type="entry name" value="Succ_DH_cyt_bsu_CS"/>
</dbReference>
<dbReference type="Gene3D" id="1.20.1300.10">
    <property type="entry name" value="Fumarate reductase/succinate dehydrogenase, transmembrane subunit"/>
    <property type="match status" value="1"/>
</dbReference>
<evidence type="ECO:0000313" key="14">
    <source>
        <dbReference type="EMBL" id="CAI9120510.1"/>
    </source>
</evidence>
<dbReference type="EMBL" id="CATKSH010000006">
    <property type="protein sequence ID" value="CAI9120510.1"/>
    <property type="molecule type" value="Genomic_DNA"/>
</dbReference>
<dbReference type="PANTHER" id="PTHR10978:SF5">
    <property type="entry name" value="SUCCINATE DEHYDROGENASE CYTOCHROME B560 SUBUNIT, MITOCHONDRIAL"/>
    <property type="match status" value="1"/>
</dbReference>
<gene>
    <name evidence="14" type="primary">sdhC</name>
    <name evidence="14" type="ORF">LMG32879_001343</name>
</gene>
<name>A0AA35XXN7_9PROT</name>
<feature type="transmembrane region" description="Helical" evidence="13">
    <location>
        <begin position="41"/>
        <end position="64"/>
    </location>
</feature>
<dbReference type="Proteomes" id="UP001176960">
    <property type="component" value="Unassembled WGS sequence"/>
</dbReference>
<dbReference type="GO" id="GO:0009055">
    <property type="term" value="F:electron transfer activity"/>
    <property type="evidence" value="ECO:0007669"/>
    <property type="project" value="InterPro"/>
</dbReference>